<name>A0A8I6TGY2_CIMLE</name>
<dbReference type="KEGG" id="clec:106666250"/>
<dbReference type="OrthoDB" id="6614503at2759"/>
<keyword evidence="4" id="KW-1185">Reference proteome</keyword>
<protein>
    <submittedName>
        <fullName evidence="3">Uncharacterized protein</fullName>
    </submittedName>
</protein>
<sequence length="467" mass="53100">MLSLFLLLNLNGFIGVYSYTFNSAVSSTKFDVFVNVGTVLFTKDDISKPCWNVDDLTLLAARRIMQDLVPKRLPKNFRALHAYVRKCMGRVQQECLSNKTIEIMKKALFDALGGYLHSVAIPLLNEGYYAGNVDYETMAGLHGQLADMMAFLKTDGGGWTDPCDMSKIPTKVSVLPMEMCNLENSCKPFTLPYDHSCESETIIPMPLLDDDVNPSAIAIPLKERSLYSLMSECSVNLLPKYYILAMRCLTHRYPTVNIVNFNQRLQWWILNKVAPHLDTIESWYPGFGGVMRIIETMNQKGLLMDDLLLKQKEKNRTSSVLNSIVIDNSKTSTNYDDTSFSDNDDVGQNSIVFKFSWSWKSILLMILLGLILLWVIYYIIWAIKVKIQKRKTRGYVCIKDGDSKLVNTLVSLYNGINKSEKDILSPETDYSHSLTSTIRTYSDYESSPKSCKRCYKQQAGKFDRGVK</sequence>
<evidence type="ECO:0000313" key="3">
    <source>
        <dbReference type="EnsemblMetazoa" id="XP_014248801.1"/>
    </source>
</evidence>
<evidence type="ECO:0000256" key="2">
    <source>
        <dbReference type="SAM" id="SignalP"/>
    </source>
</evidence>
<keyword evidence="1" id="KW-0812">Transmembrane</keyword>
<dbReference type="EnsemblMetazoa" id="XM_014393315.2">
    <property type="protein sequence ID" value="XP_014248801.1"/>
    <property type="gene ID" value="LOC106666250"/>
</dbReference>
<feature type="signal peptide" evidence="2">
    <location>
        <begin position="1"/>
        <end position="18"/>
    </location>
</feature>
<dbReference type="RefSeq" id="XP_014248801.1">
    <property type="nucleotide sequence ID" value="XM_014393315.2"/>
</dbReference>
<dbReference type="GeneID" id="106666250"/>
<feature type="chain" id="PRO_5035324167" evidence="2">
    <location>
        <begin position="19"/>
        <end position="467"/>
    </location>
</feature>
<feature type="transmembrane region" description="Helical" evidence="1">
    <location>
        <begin position="362"/>
        <end position="383"/>
    </location>
</feature>
<dbReference type="AlphaFoldDB" id="A0A8I6TGY2"/>
<keyword evidence="2" id="KW-0732">Signal</keyword>
<accession>A0A8I6TGY2</accession>
<organism evidence="3 4">
    <name type="scientific">Cimex lectularius</name>
    <name type="common">Bed bug</name>
    <name type="synonym">Acanthia lectularia</name>
    <dbReference type="NCBI Taxonomy" id="79782"/>
    <lineage>
        <taxon>Eukaryota</taxon>
        <taxon>Metazoa</taxon>
        <taxon>Ecdysozoa</taxon>
        <taxon>Arthropoda</taxon>
        <taxon>Hexapoda</taxon>
        <taxon>Insecta</taxon>
        <taxon>Pterygota</taxon>
        <taxon>Neoptera</taxon>
        <taxon>Paraneoptera</taxon>
        <taxon>Hemiptera</taxon>
        <taxon>Heteroptera</taxon>
        <taxon>Panheteroptera</taxon>
        <taxon>Cimicomorpha</taxon>
        <taxon>Cimicidae</taxon>
        <taxon>Cimex</taxon>
    </lineage>
</organism>
<keyword evidence="1" id="KW-1133">Transmembrane helix</keyword>
<evidence type="ECO:0000256" key="1">
    <source>
        <dbReference type="SAM" id="Phobius"/>
    </source>
</evidence>
<evidence type="ECO:0000313" key="4">
    <source>
        <dbReference type="Proteomes" id="UP000494040"/>
    </source>
</evidence>
<proteinExistence type="predicted"/>
<reference evidence="3" key="1">
    <citation type="submission" date="2022-01" db="UniProtKB">
        <authorList>
            <consortium name="EnsemblMetazoa"/>
        </authorList>
    </citation>
    <scope>IDENTIFICATION</scope>
</reference>
<keyword evidence="1" id="KW-0472">Membrane</keyword>
<dbReference type="Proteomes" id="UP000494040">
    <property type="component" value="Unassembled WGS sequence"/>
</dbReference>